<organism evidence="1 2">
    <name type="scientific">Dictyostelium firmibasis</name>
    <dbReference type="NCBI Taxonomy" id="79012"/>
    <lineage>
        <taxon>Eukaryota</taxon>
        <taxon>Amoebozoa</taxon>
        <taxon>Evosea</taxon>
        <taxon>Eumycetozoa</taxon>
        <taxon>Dictyostelia</taxon>
        <taxon>Dictyosteliales</taxon>
        <taxon>Dictyosteliaceae</taxon>
        <taxon>Dictyostelium</taxon>
    </lineage>
</organism>
<name>A0AAN7U516_9MYCE</name>
<dbReference type="AlphaFoldDB" id="A0AAN7U516"/>
<keyword evidence="2" id="KW-1185">Reference proteome</keyword>
<accession>A0AAN7U516</accession>
<dbReference type="Proteomes" id="UP001344447">
    <property type="component" value="Unassembled WGS sequence"/>
</dbReference>
<evidence type="ECO:0000313" key="2">
    <source>
        <dbReference type="Proteomes" id="UP001344447"/>
    </source>
</evidence>
<sequence length="144" mass="16495">MTNCNRSNAAIAPKLMKQVQVKLKEVQQLFPVTTNSLIIDKNGEIIVETSQNNLGQKELSNTIHQLKTYAISFVSTLQEKDDCSHIHIRGEKNMFSFYIVRDSILAFFTQMDFETGKKFNFQQADDKVKLICQDLLHLLANTKI</sequence>
<dbReference type="EMBL" id="JAVFKY010000003">
    <property type="protein sequence ID" value="KAK5578970.1"/>
    <property type="molecule type" value="Genomic_DNA"/>
</dbReference>
<reference evidence="1 2" key="1">
    <citation type="submission" date="2023-11" db="EMBL/GenBank/DDBJ databases">
        <title>Dfirmibasis_genome.</title>
        <authorList>
            <person name="Edelbroek B."/>
            <person name="Kjellin J."/>
            <person name="Jerlstrom-Hultqvist J."/>
            <person name="Soderbom F."/>
        </authorList>
    </citation>
    <scope>NUCLEOTIDE SEQUENCE [LARGE SCALE GENOMIC DNA]</scope>
    <source>
        <strain evidence="1 2">TNS-C-14</strain>
    </source>
</reference>
<proteinExistence type="predicted"/>
<comment type="caution">
    <text evidence="1">The sequence shown here is derived from an EMBL/GenBank/DDBJ whole genome shotgun (WGS) entry which is preliminary data.</text>
</comment>
<protein>
    <submittedName>
        <fullName evidence="1">Uncharacterized protein</fullName>
    </submittedName>
</protein>
<gene>
    <name evidence="1" type="ORF">RB653_008645</name>
</gene>
<evidence type="ECO:0000313" key="1">
    <source>
        <dbReference type="EMBL" id="KAK5578970.1"/>
    </source>
</evidence>